<dbReference type="KEGG" id="wjo:FOL01_0427"/>
<name>A0A1L6R9R2_9LACO</name>
<dbReference type="EMBL" id="CP014332">
    <property type="protein sequence ID" value="APS41286.1"/>
    <property type="molecule type" value="Genomic_DNA"/>
</dbReference>
<dbReference type="AlphaFoldDB" id="A0A1L6R9R2"/>
<reference evidence="1 2" key="1">
    <citation type="submission" date="2016-02" db="EMBL/GenBank/DDBJ databases">
        <title>Complete Genome Sequence of Weissella jogaejeotgali FOL01.</title>
        <authorList>
            <person name="Lee J.-H."/>
            <person name="Ku H.-J."/>
        </authorList>
    </citation>
    <scope>NUCLEOTIDE SEQUENCE [LARGE SCALE GENOMIC DNA]</scope>
    <source>
        <strain evidence="1 2">FOL01</strain>
    </source>
</reference>
<dbReference type="RefSeq" id="WP_075269130.1">
    <property type="nucleotide sequence ID" value="NZ_CP014332.1"/>
</dbReference>
<organism evidence="1 2">
    <name type="scientific">Weissella jogaejeotgali</name>
    <dbReference type="NCBI Taxonomy" id="1631871"/>
    <lineage>
        <taxon>Bacteria</taxon>
        <taxon>Bacillati</taxon>
        <taxon>Bacillota</taxon>
        <taxon>Bacilli</taxon>
        <taxon>Lactobacillales</taxon>
        <taxon>Lactobacillaceae</taxon>
        <taxon>Weissella</taxon>
    </lineage>
</organism>
<proteinExistence type="predicted"/>
<evidence type="ECO:0000313" key="2">
    <source>
        <dbReference type="Proteomes" id="UP000185473"/>
    </source>
</evidence>
<protein>
    <submittedName>
        <fullName evidence="1">Uncharacterized protein</fullName>
    </submittedName>
</protein>
<dbReference type="OrthoDB" id="9906420at2"/>
<dbReference type="STRING" id="1631871.FOL01_0427"/>
<accession>A0A1L6R9R2</accession>
<evidence type="ECO:0000313" key="1">
    <source>
        <dbReference type="EMBL" id="APS41286.1"/>
    </source>
</evidence>
<sequence length="91" mass="10286">MEISNVLIEHISFVRVLAIAGIIGMTDKELADELGTEKDTVRMFRSFRTSILVAPWMAMNINNFLYKNSHLLKGLSDGIANLDYLIGREDQ</sequence>
<gene>
    <name evidence="1" type="ORF">FOL01_0427</name>
</gene>
<dbReference type="Proteomes" id="UP000185473">
    <property type="component" value="Chromosome"/>
</dbReference>
<keyword evidence="2" id="KW-1185">Reference proteome</keyword>